<keyword evidence="3" id="KW-0564">Palmitate</keyword>
<evidence type="ECO:0000256" key="2">
    <source>
        <dbReference type="ARBA" id="ARBA00023136"/>
    </source>
</evidence>
<keyword evidence="1" id="KW-0732">Signal</keyword>
<dbReference type="RefSeq" id="WP_017840117.1">
    <property type="nucleotide sequence ID" value="NZ_CP035467.1"/>
</dbReference>
<evidence type="ECO:0000313" key="7">
    <source>
        <dbReference type="Proteomes" id="UP000305881"/>
    </source>
</evidence>
<organism evidence="6 7">
    <name type="scientific">Methylotuvimicrobium buryatense</name>
    <name type="common">Methylomicrobium buryatense</name>
    <dbReference type="NCBI Taxonomy" id="95641"/>
    <lineage>
        <taxon>Bacteria</taxon>
        <taxon>Pseudomonadati</taxon>
        <taxon>Pseudomonadota</taxon>
        <taxon>Gammaproteobacteria</taxon>
        <taxon>Methylococcales</taxon>
        <taxon>Methylococcaceae</taxon>
        <taxon>Methylotuvimicrobium</taxon>
    </lineage>
</organism>
<proteinExistence type="predicted"/>
<protein>
    <recommendedName>
        <fullName evidence="5">C-type lysozyme inhibitor domain-containing protein</fullName>
    </recommendedName>
</protein>
<dbReference type="Gene3D" id="2.40.128.200">
    <property type="match status" value="1"/>
</dbReference>
<dbReference type="AlphaFoldDB" id="A0A4P9ULK2"/>
<dbReference type="PROSITE" id="PS51257">
    <property type="entry name" value="PROKAR_LIPOPROTEIN"/>
    <property type="match status" value="1"/>
</dbReference>
<accession>A0A4P9ULK2</accession>
<dbReference type="Pfam" id="PF09864">
    <property type="entry name" value="MliC"/>
    <property type="match status" value="1"/>
</dbReference>
<dbReference type="InterPro" id="IPR018660">
    <property type="entry name" value="MliC"/>
</dbReference>
<name>A0A4P9ULK2_METBY</name>
<dbReference type="OrthoDB" id="7926518at2"/>
<evidence type="ECO:0000256" key="1">
    <source>
        <dbReference type="ARBA" id="ARBA00022729"/>
    </source>
</evidence>
<evidence type="ECO:0000256" key="4">
    <source>
        <dbReference type="ARBA" id="ARBA00023288"/>
    </source>
</evidence>
<dbReference type="InterPro" id="IPR036328">
    <property type="entry name" value="MliC_sf"/>
</dbReference>
<evidence type="ECO:0000259" key="5">
    <source>
        <dbReference type="Pfam" id="PF09864"/>
    </source>
</evidence>
<keyword evidence="4" id="KW-0449">Lipoprotein</keyword>
<keyword evidence="7" id="KW-1185">Reference proteome</keyword>
<feature type="domain" description="C-type lysozyme inhibitor" evidence="5">
    <location>
        <begin position="53"/>
        <end position="125"/>
    </location>
</feature>
<dbReference type="SUPFAM" id="SSF141488">
    <property type="entry name" value="YdhA-like"/>
    <property type="match status" value="1"/>
</dbReference>
<dbReference type="EMBL" id="CP035467">
    <property type="protein sequence ID" value="QCW82078.1"/>
    <property type="molecule type" value="Genomic_DNA"/>
</dbReference>
<keyword evidence="2" id="KW-0472">Membrane</keyword>
<reference evidence="7" key="1">
    <citation type="journal article" date="2019" name="J. Bacteriol.">
        <title>A Mutagenic Screen Identifies a TonB-Dependent Receptor Required for the Lanthanide Metal Switch in the Type I Methanotroph 'Methylotuvimicrobium buryatense' 5GB1C.</title>
        <authorList>
            <person name="Groom J.D."/>
            <person name="Ford S.M."/>
            <person name="Pesesky M.W."/>
            <person name="Lidstrom M.E."/>
        </authorList>
    </citation>
    <scope>NUCLEOTIDE SEQUENCE [LARGE SCALE GENOMIC DNA]</scope>
    <source>
        <strain evidence="7">5GB1C</strain>
    </source>
</reference>
<sequence length="138" mass="15234">MSKFLFIINLTILVTACAQQVKHDSLNPFHFDGTPVTSGIIEGSGWRSKIVVYHCHPDTELQVAYLNLQSGESFAALYYQGLLSLMQIRKAASGALYIALDEQKSLRWHTKGDSGILKFLAADDTATEQILLSDCKAI</sequence>
<evidence type="ECO:0000256" key="3">
    <source>
        <dbReference type="ARBA" id="ARBA00023139"/>
    </source>
</evidence>
<evidence type="ECO:0000313" key="6">
    <source>
        <dbReference type="EMBL" id="QCW82078.1"/>
    </source>
</evidence>
<gene>
    <name evidence="6" type="ORF">EQU24_07330</name>
</gene>
<dbReference type="KEGG" id="mbur:EQU24_07330"/>
<dbReference type="Proteomes" id="UP000305881">
    <property type="component" value="Chromosome"/>
</dbReference>